<reference evidence="1 2" key="1">
    <citation type="submission" date="2022-11" db="EMBL/GenBank/DDBJ databases">
        <title>Genome sequencing of Acetobacter type strain.</title>
        <authorList>
            <person name="Heo J."/>
            <person name="Lee D."/>
            <person name="Han B.-H."/>
            <person name="Hong S.-B."/>
            <person name="Kwon S.-W."/>
        </authorList>
    </citation>
    <scope>NUCLEOTIDE SEQUENCE [LARGE SCALE GENOMIC DNA]</scope>
    <source>
        <strain evidence="1 2">KACC 21251</strain>
    </source>
</reference>
<dbReference type="NCBIfam" id="TIGR02548">
    <property type="entry name" value="casB_cse2"/>
    <property type="match status" value="1"/>
</dbReference>
<dbReference type="Pfam" id="PF09485">
    <property type="entry name" value="CRISPR_Cse2"/>
    <property type="match status" value="1"/>
</dbReference>
<gene>
    <name evidence="1" type="primary">casB</name>
    <name evidence="1" type="ORF">OQ252_07215</name>
</gene>
<evidence type="ECO:0000313" key="1">
    <source>
        <dbReference type="EMBL" id="MCX2561186.1"/>
    </source>
</evidence>
<dbReference type="Proteomes" id="UP001526446">
    <property type="component" value="Unassembled WGS sequence"/>
</dbReference>
<keyword evidence="2" id="KW-1185">Reference proteome</keyword>
<dbReference type="InterPro" id="IPR013382">
    <property type="entry name" value="CRISPR-assoc_prot_Cse2"/>
</dbReference>
<dbReference type="Gene3D" id="1.10.520.40">
    <property type="entry name" value="CRISPR-associated protein Cse2"/>
    <property type="match status" value="1"/>
</dbReference>
<protein>
    <submittedName>
        <fullName evidence="1">Type I-E CRISPR-associated protein Cse2/CasB</fullName>
    </submittedName>
</protein>
<sequence length="186" mass="20941">MSLNDKESVRQIVLWWQGLQPDPDKKQQGNRGALARLRRCASVTEALFEPETQALVRNCGGKGDFELCRLALVAAVLAHVRRNAPGLPVARQIGPVDTHDDAAALCKPVRFRRVLDAETYDECLRVFRRLVVLAGNGVDIADLARALLTWPREEARDDVVRDKIRRQWVYHYWNAGSPDTVSDTTV</sequence>
<name>A0ABT3Q7D3_9PROT</name>
<dbReference type="InterPro" id="IPR038287">
    <property type="entry name" value="Cse2_sf"/>
</dbReference>
<evidence type="ECO:0000313" key="2">
    <source>
        <dbReference type="Proteomes" id="UP001526446"/>
    </source>
</evidence>
<organism evidence="1 2">
    <name type="scientific">Acetobacter farinalis</name>
    <dbReference type="NCBI Taxonomy" id="1260984"/>
    <lineage>
        <taxon>Bacteria</taxon>
        <taxon>Pseudomonadati</taxon>
        <taxon>Pseudomonadota</taxon>
        <taxon>Alphaproteobacteria</taxon>
        <taxon>Acetobacterales</taxon>
        <taxon>Acetobacteraceae</taxon>
        <taxon>Acetobacter</taxon>
    </lineage>
</organism>
<proteinExistence type="predicted"/>
<dbReference type="EMBL" id="JAPIUX010000005">
    <property type="protein sequence ID" value="MCX2561186.1"/>
    <property type="molecule type" value="Genomic_DNA"/>
</dbReference>
<dbReference type="CDD" id="cd09731">
    <property type="entry name" value="Cse2_I-E"/>
    <property type="match status" value="1"/>
</dbReference>
<dbReference type="RefSeq" id="WP_166121639.1">
    <property type="nucleotide sequence ID" value="NZ_JAPIUX010000005.1"/>
</dbReference>
<comment type="caution">
    <text evidence="1">The sequence shown here is derived from an EMBL/GenBank/DDBJ whole genome shotgun (WGS) entry which is preliminary data.</text>
</comment>
<accession>A0ABT3Q7D3</accession>